<evidence type="ECO:0000256" key="4">
    <source>
        <dbReference type="ARBA" id="ARBA00008236"/>
    </source>
</evidence>
<dbReference type="PANTHER" id="PTHR34448">
    <property type="entry name" value="AMINOPEPTIDASE"/>
    <property type="match status" value="1"/>
</dbReference>
<dbReference type="GO" id="GO:0046872">
    <property type="term" value="F:metal ion binding"/>
    <property type="evidence" value="ECO:0007669"/>
    <property type="project" value="UniProtKB-KW"/>
</dbReference>
<keyword evidence="5" id="KW-0031">Aminopeptidase</keyword>
<gene>
    <name evidence="10" type="ORF">N781_02060</name>
</gene>
<reference evidence="10 11" key="1">
    <citation type="submission" date="2013-08" db="EMBL/GenBank/DDBJ databases">
        <authorList>
            <person name="Huang J."/>
            <person name="Wang G."/>
        </authorList>
    </citation>
    <scope>NUCLEOTIDE SEQUENCE [LARGE SCALE GENOMIC DNA]</scope>
    <source>
        <strain evidence="10 11">JSM 076056</strain>
    </source>
</reference>
<accession>A0A0A5IDS0</accession>
<comment type="similarity">
    <text evidence="4">Belongs to the peptidase M29 family.</text>
</comment>
<dbReference type="InterPro" id="IPR052170">
    <property type="entry name" value="M29_Exopeptidase"/>
</dbReference>
<dbReference type="AlphaFoldDB" id="A0A0A5IDS0"/>
<dbReference type="EMBL" id="AVPE01000001">
    <property type="protein sequence ID" value="KGX93982.1"/>
    <property type="molecule type" value="Genomic_DNA"/>
</dbReference>
<evidence type="ECO:0000256" key="5">
    <source>
        <dbReference type="ARBA" id="ARBA00022438"/>
    </source>
</evidence>
<protein>
    <submittedName>
        <fullName evidence="10">Peptidase M29</fullName>
    </submittedName>
</protein>
<evidence type="ECO:0000256" key="9">
    <source>
        <dbReference type="ARBA" id="ARBA00023049"/>
    </source>
</evidence>
<keyword evidence="8" id="KW-0378">Hydrolase</keyword>
<evidence type="ECO:0000256" key="8">
    <source>
        <dbReference type="ARBA" id="ARBA00022801"/>
    </source>
</evidence>
<dbReference type="RefSeq" id="WP_026798901.1">
    <property type="nucleotide sequence ID" value="NZ_AULI01000001.1"/>
</dbReference>
<evidence type="ECO:0000313" key="11">
    <source>
        <dbReference type="Proteomes" id="UP000030528"/>
    </source>
</evidence>
<dbReference type="InterPro" id="IPR000787">
    <property type="entry name" value="Peptidase_M29"/>
</dbReference>
<dbReference type="InterPro" id="IPR035097">
    <property type="entry name" value="M29_N-terminal"/>
</dbReference>
<dbReference type="Gene3D" id="3.40.1830.10">
    <property type="entry name" value="Thermophilic metalloprotease (M29)"/>
    <property type="match status" value="1"/>
</dbReference>
<name>A0A0A5IDS0_9BACI</name>
<comment type="cofactor">
    <cofactor evidence="1">
        <name>Co(2+)</name>
        <dbReference type="ChEBI" id="CHEBI:48828"/>
    </cofactor>
</comment>
<dbReference type="Pfam" id="PF02073">
    <property type="entry name" value="Peptidase_M29"/>
    <property type="match status" value="1"/>
</dbReference>
<evidence type="ECO:0000256" key="6">
    <source>
        <dbReference type="ARBA" id="ARBA00022670"/>
    </source>
</evidence>
<dbReference type="OrthoDB" id="9803993at2"/>
<dbReference type="Proteomes" id="UP000030528">
    <property type="component" value="Unassembled WGS sequence"/>
</dbReference>
<comment type="caution">
    <text evidence="10">The sequence shown here is derived from an EMBL/GenBank/DDBJ whole genome shotgun (WGS) entry which is preliminary data.</text>
</comment>
<comment type="cofactor">
    <cofactor evidence="2">
        <name>Mg(2+)</name>
        <dbReference type="ChEBI" id="CHEBI:18420"/>
    </cofactor>
</comment>
<organism evidence="10 11">
    <name type="scientific">Pontibacillus halophilus JSM 076056 = DSM 19796</name>
    <dbReference type="NCBI Taxonomy" id="1385510"/>
    <lineage>
        <taxon>Bacteria</taxon>
        <taxon>Bacillati</taxon>
        <taxon>Bacillota</taxon>
        <taxon>Bacilli</taxon>
        <taxon>Bacillales</taxon>
        <taxon>Bacillaceae</taxon>
        <taxon>Pontibacillus</taxon>
    </lineage>
</organism>
<evidence type="ECO:0000256" key="7">
    <source>
        <dbReference type="ARBA" id="ARBA00022723"/>
    </source>
</evidence>
<dbReference type="GO" id="GO:0006508">
    <property type="term" value="P:proteolysis"/>
    <property type="evidence" value="ECO:0007669"/>
    <property type="project" value="UniProtKB-KW"/>
</dbReference>
<dbReference type="MEROPS" id="M29.002"/>
<evidence type="ECO:0000256" key="3">
    <source>
        <dbReference type="ARBA" id="ARBA00001947"/>
    </source>
</evidence>
<dbReference type="GO" id="GO:0004177">
    <property type="term" value="F:aminopeptidase activity"/>
    <property type="evidence" value="ECO:0007669"/>
    <property type="project" value="UniProtKB-KW"/>
</dbReference>
<dbReference type="PRINTS" id="PR00919">
    <property type="entry name" value="THERMOPTASE"/>
</dbReference>
<sequence>MSHTTHLEKYADLAIETGVNLQEGQALMLNAPVDGAEFARIVAKKAYERGAKNVHVNWTDDALRRMKFEHAPMEELEEVPQWQVDKLNSFAKGGAAVLSIRAENPDLLNGIEAKRIQVANKASAEAMKEFRQYTMNDHIPWSIVAIPNEEWAQKVFPESSKEEAVAKLWEQIFTITRVAKEDPIEAWNEHNDVLAQARAFMNKKQFKKLIYKSEGTNLEVELPEGHIWKGGSSETTKGQTFNPNIPTEEVFTVPHKYGVNGTVASKKPLSYGGNLIDNFSFTFENGKVVDFSAEQGEEALQNLLDMDEGARRLGELAIVPHSSPISQSGVIFYNTLYDENASCHLALGKGYPSTIKGGADMDDEQLDKNGVNNSLVHVDFMMGSADLAIDGELADGSTVPVFRNGEWAIDFD</sequence>
<evidence type="ECO:0000256" key="2">
    <source>
        <dbReference type="ARBA" id="ARBA00001946"/>
    </source>
</evidence>
<keyword evidence="7" id="KW-0479">Metal-binding</keyword>
<dbReference type="PANTHER" id="PTHR34448:SF3">
    <property type="entry name" value="AMINOPEPTIDASE AMPS"/>
    <property type="match status" value="1"/>
</dbReference>
<evidence type="ECO:0000256" key="1">
    <source>
        <dbReference type="ARBA" id="ARBA00001941"/>
    </source>
</evidence>
<keyword evidence="6" id="KW-0645">Protease</keyword>
<comment type="cofactor">
    <cofactor evidence="3">
        <name>Zn(2+)</name>
        <dbReference type="ChEBI" id="CHEBI:29105"/>
    </cofactor>
</comment>
<dbReference type="SUPFAM" id="SSF144052">
    <property type="entry name" value="Thermophilic metalloprotease-like"/>
    <property type="match status" value="1"/>
</dbReference>
<keyword evidence="11" id="KW-1185">Reference proteome</keyword>
<keyword evidence="9" id="KW-0482">Metalloprotease</keyword>
<proteinExistence type="inferred from homology"/>
<evidence type="ECO:0000313" key="10">
    <source>
        <dbReference type="EMBL" id="KGX93982.1"/>
    </source>
</evidence>
<dbReference type="GO" id="GO:0008237">
    <property type="term" value="F:metallopeptidase activity"/>
    <property type="evidence" value="ECO:0007669"/>
    <property type="project" value="UniProtKB-KW"/>
</dbReference>
<dbReference type="eggNOG" id="COG2309">
    <property type="taxonomic scope" value="Bacteria"/>
</dbReference>